<evidence type="ECO:0000313" key="3">
    <source>
        <dbReference type="EMBL" id="VYT00505.1"/>
    </source>
</evidence>
<protein>
    <submittedName>
        <fullName evidence="3">Uncharacterized protein</fullName>
    </submittedName>
</protein>
<dbReference type="EMBL" id="CACRSP010000004">
    <property type="protein sequence ID" value="VYT00505.1"/>
    <property type="molecule type" value="Genomic_DNA"/>
</dbReference>
<evidence type="ECO:0000256" key="1">
    <source>
        <dbReference type="SAM" id="Coils"/>
    </source>
</evidence>
<evidence type="ECO:0000256" key="2">
    <source>
        <dbReference type="SAM" id="Phobius"/>
    </source>
</evidence>
<proteinExistence type="predicted"/>
<feature type="transmembrane region" description="Helical" evidence="2">
    <location>
        <begin position="67"/>
        <end position="86"/>
    </location>
</feature>
<keyword evidence="1" id="KW-0175">Coiled coil</keyword>
<feature type="coiled-coil region" evidence="1">
    <location>
        <begin position="102"/>
        <end position="143"/>
    </location>
</feature>
<keyword evidence="2" id="KW-1133">Transmembrane helix</keyword>
<organism evidence="3">
    <name type="scientific">Bifidobacterium dentium</name>
    <dbReference type="NCBI Taxonomy" id="1689"/>
    <lineage>
        <taxon>Bacteria</taxon>
        <taxon>Bacillati</taxon>
        <taxon>Actinomycetota</taxon>
        <taxon>Actinomycetes</taxon>
        <taxon>Bifidobacteriales</taxon>
        <taxon>Bifidobacteriaceae</taxon>
        <taxon>Bifidobacterium</taxon>
    </lineage>
</organism>
<reference evidence="3" key="1">
    <citation type="submission" date="2019-11" db="EMBL/GenBank/DDBJ databases">
        <authorList>
            <person name="Feng L."/>
        </authorList>
    </citation>
    <scope>NUCLEOTIDE SEQUENCE</scope>
    <source>
        <strain evidence="3">BdentiumLFYP24</strain>
    </source>
</reference>
<keyword evidence="2" id="KW-0472">Membrane</keyword>
<keyword evidence="2" id="KW-0812">Transmembrane</keyword>
<accession>A0A6N2T4G7</accession>
<dbReference type="AlphaFoldDB" id="A0A6N2T4G7"/>
<name>A0A6N2T4G7_9BIFI</name>
<sequence length="236" mass="27311">MVKLRVDTRLDRLHVVFRKQQKIRGDTVIILVAEQFDAFLVRNLDVEIVHWILLRIVFMSDWFSQHGVELAAFVFTLVVTIIGWILEHKSSKEQDRKRKEDIRLLRERIDASNAAVAALRDQVRALESQADALQRQAAIQEDEASVPKWELRQVHDLKHSVANNNPFDARDVRVELSNGKKYELGDISRGSEASFVFRERGVWAGSDDDVHITWTLPDDPSHRFSVMKPVPPYHRS</sequence>
<gene>
    <name evidence="3" type="ORF">BDLFYP24_01822</name>
</gene>